<accession>A0A6G0U5W3</accession>
<dbReference type="SUPFAM" id="SSF57716">
    <property type="entry name" value="Glucocorticoid receptor-like (DNA-binding domain)"/>
    <property type="match status" value="2"/>
</dbReference>
<sequence length="217" mass="25514">MRCMLCIKPKYKQFRPYVSFHSFPKCPIQKQVWMNICNVTNQVDLTKCKICSFHFQPDCFKDNTDKRILKPDALPTYFVKRYIRKQYLQLATEHDNSKIANLTNSCILCAKSMIKFKRGSKITLHKFPTCPERRQDWINRCQLTNQEVLPKHKLCSLHFEPTCFKSSEKKRILYQNAVPTIFEVGRYNYKRNVSSRVVKGISKDCVKMEIASGSIVL</sequence>
<evidence type="ECO:0000256" key="3">
    <source>
        <dbReference type="ARBA" id="ARBA00022833"/>
    </source>
</evidence>
<evidence type="ECO:0000256" key="5">
    <source>
        <dbReference type="PROSITE-ProRule" id="PRU00309"/>
    </source>
</evidence>
<organism evidence="7 8">
    <name type="scientific">Aphis glycines</name>
    <name type="common">Soybean aphid</name>
    <dbReference type="NCBI Taxonomy" id="307491"/>
    <lineage>
        <taxon>Eukaryota</taxon>
        <taxon>Metazoa</taxon>
        <taxon>Ecdysozoa</taxon>
        <taxon>Arthropoda</taxon>
        <taxon>Hexapoda</taxon>
        <taxon>Insecta</taxon>
        <taxon>Pterygota</taxon>
        <taxon>Neoptera</taxon>
        <taxon>Paraneoptera</taxon>
        <taxon>Hemiptera</taxon>
        <taxon>Sternorrhyncha</taxon>
        <taxon>Aphidomorpha</taxon>
        <taxon>Aphidoidea</taxon>
        <taxon>Aphididae</taxon>
        <taxon>Aphidini</taxon>
        <taxon>Aphis</taxon>
        <taxon>Aphis</taxon>
    </lineage>
</organism>
<evidence type="ECO:0000256" key="2">
    <source>
        <dbReference type="ARBA" id="ARBA00022771"/>
    </source>
</evidence>
<evidence type="ECO:0000313" key="8">
    <source>
        <dbReference type="Proteomes" id="UP000475862"/>
    </source>
</evidence>
<name>A0A6G0U5W3_APHGL</name>
<keyword evidence="8" id="KW-1185">Reference proteome</keyword>
<evidence type="ECO:0000256" key="4">
    <source>
        <dbReference type="ARBA" id="ARBA00023125"/>
    </source>
</evidence>
<dbReference type="GO" id="GO:0008270">
    <property type="term" value="F:zinc ion binding"/>
    <property type="evidence" value="ECO:0007669"/>
    <property type="project" value="UniProtKB-KW"/>
</dbReference>
<dbReference type="PANTHER" id="PTHR46600:SF11">
    <property type="entry name" value="THAP DOMAIN-CONTAINING PROTEIN 10"/>
    <property type="match status" value="1"/>
</dbReference>
<keyword evidence="3" id="KW-0862">Zinc</keyword>
<dbReference type="GO" id="GO:0043565">
    <property type="term" value="F:sequence-specific DNA binding"/>
    <property type="evidence" value="ECO:0007669"/>
    <property type="project" value="InterPro"/>
</dbReference>
<dbReference type="Gene3D" id="6.20.210.20">
    <property type="entry name" value="THAP domain"/>
    <property type="match status" value="2"/>
</dbReference>
<reference evidence="7 8" key="1">
    <citation type="submission" date="2019-08" db="EMBL/GenBank/DDBJ databases">
        <title>The genome of the soybean aphid Biotype 1, its phylome, world population structure and adaptation to the North American continent.</title>
        <authorList>
            <person name="Giordano R."/>
            <person name="Donthu R.K."/>
            <person name="Hernandez A.G."/>
            <person name="Wright C.L."/>
            <person name="Zimin A.V."/>
        </authorList>
    </citation>
    <scope>NUCLEOTIDE SEQUENCE [LARGE SCALE GENOMIC DNA]</scope>
    <source>
        <tissue evidence="7">Whole aphids</tissue>
    </source>
</reference>
<protein>
    <recommendedName>
        <fullName evidence="6">THAP-type domain-containing protein</fullName>
    </recommendedName>
</protein>
<gene>
    <name evidence="7" type="ORF">AGLY_002416</name>
</gene>
<keyword evidence="1" id="KW-0479">Metal-binding</keyword>
<evidence type="ECO:0000313" key="7">
    <source>
        <dbReference type="EMBL" id="KAE9543616.1"/>
    </source>
</evidence>
<feature type="domain" description="THAP-type" evidence="6">
    <location>
        <begin position="102"/>
        <end position="182"/>
    </location>
</feature>
<dbReference type="AlphaFoldDB" id="A0A6G0U5W3"/>
<keyword evidence="4 5" id="KW-0238">DNA-binding</keyword>
<keyword evidence="2 5" id="KW-0863">Zinc-finger</keyword>
<feature type="domain" description="THAP-type" evidence="6">
    <location>
        <begin position="1"/>
        <end position="78"/>
    </location>
</feature>
<dbReference type="InterPro" id="IPR038441">
    <property type="entry name" value="THAP_Znf_sf"/>
</dbReference>
<dbReference type="EMBL" id="VYZN01000008">
    <property type="protein sequence ID" value="KAE9543616.1"/>
    <property type="molecule type" value="Genomic_DNA"/>
</dbReference>
<evidence type="ECO:0000259" key="6">
    <source>
        <dbReference type="PROSITE" id="PS50950"/>
    </source>
</evidence>
<dbReference type="InterPro" id="IPR006612">
    <property type="entry name" value="THAP_Znf"/>
</dbReference>
<proteinExistence type="predicted"/>
<dbReference type="OrthoDB" id="6578184at2759"/>
<comment type="caution">
    <text evidence="7">The sequence shown here is derived from an EMBL/GenBank/DDBJ whole genome shotgun (WGS) entry which is preliminary data.</text>
</comment>
<dbReference type="Pfam" id="PF05485">
    <property type="entry name" value="THAP"/>
    <property type="match status" value="2"/>
</dbReference>
<dbReference type="InterPro" id="IPR026516">
    <property type="entry name" value="THAP1/10"/>
</dbReference>
<evidence type="ECO:0000256" key="1">
    <source>
        <dbReference type="ARBA" id="ARBA00022723"/>
    </source>
</evidence>
<dbReference type="PROSITE" id="PS50950">
    <property type="entry name" value="ZF_THAP"/>
    <property type="match status" value="2"/>
</dbReference>
<dbReference type="SMART" id="SM00692">
    <property type="entry name" value="DM3"/>
    <property type="match status" value="2"/>
</dbReference>
<dbReference type="SMART" id="SM00980">
    <property type="entry name" value="THAP"/>
    <property type="match status" value="2"/>
</dbReference>
<dbReference type="PANTHER" id="PTHR46600">
    <property type="entry name" value="THAP DOMAIN-CONTAINING"/>
    <property type="match status" value="1"/>
</dbReference>
<dbReference type="Proteomes" id="UP000475862">
    <property type="component" value="Unassembled WGS sequence"/>
</dbReference>